<protein>
    <submittedName>
        <fullName evidence="2">BRO family</fullName>
    </submittedName>
</protein>
<dbReference type="OrthoDB" id="8240at10239"/>
<reference evidence="2 3" key="1">
    <citation type="journal article" date="2016" name="Genome Biol. Evol.">
        <title>Genome Sequencing of the Behavior Manipulating Virus LbFV Reveals a Possible New Virus Family.</title>
        <authorList>
            <person name="Lepetit D."/>
            <person name="Gillet B."/>
            <person name="Hughes S."/>
            <person name="Kraaijeveld K."/>
            <person name="Varaldi J."/>
        </authorList>
    </citation>
    <scope>NUCLEOTIDE SEQUENCE [LARGE SCALE GENOMIC DNA]</scope>
    <source>
        <strain evidence="2">Valence Gotheron</strain>
    </source>
</reference>
<sequence length="299" mass="35541">MISERFFLNCENKSSKFLKLIMNPSTIVNTLSKHQKYRLKKKIQKIKNCELFEITDTEIVNAMSEVQRDNCNSEILTTLKFSESQIMRKKISFLGNEFRIFSIMDLNNELWFFSKTFLKRLNYNDDKQAIYNNVSLQNYRTYGQLRGRPSTKSRDKHITKYSKFINSAGLFELIQKSKSKNTEPFYLWVKGLLVPSLYNAYNNHKILRIFKKPNGEYKFCHVERIKIENLTKRIITEGYDKNYLELDLGNDIKGMDFIKESLIKYYEPVSICGNTRIFCEIDLFTFLPKMLQKMKKTKQ</sequence>
<feature type="domain" description="Bro-N" evidence="1">
    <location>
        <begin position="88"/>
        <end position="201"/>
    </location>
</feature>
<proteinExistence type="predicted"/>
<gene>
    <name evidence="2" type="ORF">LbFV_ORF14</name>
</gene>
<dbReference type="EMBL" id="KY009685">
    <property type="protein sequence ID" value="AQQ79934.1"/>
    <property type="molecule type" value="Genomic_DNA"/>
</dbReference>
<evidence type="ECO:0000313" key="3">
    <source>
        <dbReference type="Proteomes" id="UP000203066"/>
    </source>
</evidence>
<dbReference type="SMART" id="SM01040">
    <property type="entry name" value="Bro-N"/>
    <property type="match status" value="1"/>
</dbReference>
<evidence type="ECO:0000313" key="2">
    <source>
        <dbReference type="EMBL" id="AQQ79934.1"/>
    </source>
</evidence>
<dbReference type="KEGG" id="vg:31050491"/>
<keyword evidence="3" id="KW-1185">Reference proteome</keyword>
<dbReference type="PROSITE" id="PS51750">
    <property type="entry name" value="BRO_N"/>
    <property type="match status" value="1"/>
</dbReference>
<dbReference type="RefSeq" id="YP_009345618.1">
    <property type="nucleotide sequence ID" value="NC_033778.1"/>
</dbReference>
<organism evidence="2 3">
    <name type="scientific">Leptopilina boulardi filamentous virus</name>
    <dbReference type="NCBI Taxonomy" id="552509"/>
    <lineage>
        <taxon>Viruses</taxon>
        <taxon>Viruses incertae sedis</taxon>
        <taxon>Naldaviricetes</taxon>
        <taxon>Lefavirales</taxon>
        <taxon>Filamentoviridae</taxon>
        <taxon>Alphafilamentovirus</taxon>
        <taxon>Alphafilamentovirus leboulardi</taxon>
    </lineage>
</organism>
<dbReference type="Pfam" id="PF02498">
    <property type="entry name" value="Bro-N"/>
    <property type="match status" value="1"/>
</dbReference>
<dbReference type="GeneID" id="31050491"/>
<evidence type="ECO:0000259" key="1">
    <source>
        <dbReference type="PROSITE" id="PS51750"/>
    </source>
</evidence>
<dbReference type="InterPro" id="IPR003497">
    <property type="entry name" value="BRO_N_domain"/>
</dbReference>
<accession>A0A1S5YD65</accession>
<dbReference type="Proteomes" id="UP000203066">
    <property type="component" value="Segment"/>
</dbReference>
<name>A0A1S5YD65_9VIRU</name>